<accession>A0A930USS2</accession>
<dbReference type="AlphaFoldDB" id="A0A930USS2"/>
<evidence type="ECO:0000256" key="1">
    <source>
        <dbReference type="SAM" id="MobiDB-lite"/>
    </source>
</evidence>
<protein>
    <submittedName>
        <fullName evidence="2">Uncharacterized protein</fullName>
    </submittedName>
</protein>
<reference evidence="2" key="1">
    <citation type="submission" date="2020-11" db="EMBL/GenBank/DDBJ databases">
        <title>Gallibacterium anatis 1637, full genome, WGS.</title>
        <authorList>
            <person name="Laishevtcev A.I."/>
            <person name="Yakimova E.A."/>
            <person name="Petkovich D."/>
            <person name="Stepanova T.V."/>
            <person name="Kalendr R.S."/>
            <person name="Rubalsky E.O."/>
            <person name="Zulkarneev E.R."/>
            <person name="Aleshkin A.V."/>
        </authorList>
    </citation>
    <scope>NUCLEOTIDE SEQUENCE</scope>
    <source>
        <strain evidence="2">1637</strain>
    </source>
</reference>
<gene>
    <name evidence="2" type="ORF">INT80_07070</name>
</gene>
<dbReference type="EMBL" id="JADION010000016">
    <property type="protein sequence ID" value="MBF4102625.1"/>
    <property type="molecule type" value="Genomic_DNA"/>
</dbReference>
<organism evidence="2">
    <name type="scientific">Gallibacterium anatis</name>
    <dbReference type="NCBI Taxonomy" id="750"/>
    <lineage>
        <taxon>Bacteria</taxon>
        <taxon>Pseudomonadati</taxon>
        <taxon>Pseudomonadota</taxon>
        <taxon>Gammaproteobacteria</taxon>
        <taxon>Pasteurellales</taxon>
        <taxon>Pasteurellaceae</taxon>
        <taxon>Gallibacterium</taxon>
    </lineage>
</organism>
<feature type="region of interest" description="Disordered" evidence="1">
    <location>
        <begin position="1"/>
        <end position="23"/>
    </location>
</feature>
<evidence type="ECO:0000313" key="2">
    <source>
        <dbReference type="EMBL" id="MBF4102625.1"/>
    </source>
</evidence>
<proteinExistence type="predicted"/>
<sequence length="107" mass="11370">MPLPESIDDVVANDKDDNDVPGRKDAVTAAQEALTAAESEAAVEQAKTDAGKAISDDEATNINGLIDAYDTAKAKADKAMEAVPSKDPSYEALKVVTMHCQNQSMMW</sequence>
<feature type="compositionally biased region" description="Basic and acidic residues" evidence="1">
    <location>
        <begin position="12"/>
        <end position="23"/>
    </location>
</feature>
<name>A0A930USS2_9PAST</name>
<comment type="caution">
    <text evidence="2">The sequence shown here is derived from an EMBL/GenBank/DDBJ whole genome shotgun (WGS) entry which is preliminary data.</text>
</comment>